<feature type="region of interest" description="Disordered" evidence="1">
    <location>
        <begin position="112"/>
        <end position="143"/>
    </location>
</feature>
<gene>
    <name evidence="2" type="ORF">SKAU_G00106160</name>
</gene>
<comment type="caution">
    <text evidence="2">The sequence shown here is derived from an EMBL/GenBank/DDBJ whole genome shotgun (WGS) entry which is preliminary data.</text>
</comment>
<protein>
    <submittedName>
        <fullName evidence="2">Uncharacterized protein</fullName>
    </submittedName>
</protein>
<sequence>MIRLFLRRNSRGDEIAPCREPRWSPGRRPLLAGAVQLCEDWVPLAPPSLTLGRCAEGLLVNHGATRAAIPEQPAVARQCICRRVVVRPHRDLLHIGGFSKSPVWMVSALEVNQPRKHTESRPSSVTPEGSPRNGTSSIKLRNE</sequence>
<keyword evidence="3" id="KW-1185">Reference proteome</keyword>
<dbReference type="EMBL" id="JAINUF010000003">
    <property type="protein sequence ID" value="KAJ8370588.1"/>
    <property type="molecule type" value="Genomic_DNA"/>
</dbReference>
<evidence type="ECO:0000313" key="3">
    <source>
        <dbReference type="Proteomes" id="UP001152622"/>
    </source>
</evidence>
<name>A0A9Q1G0A2_SYNKA</name>
<accession>A0A9Q1G0A2</accession>
<evidence type="ECO:0000256" key="1">
    <source>
        <dbReference type="SAM" id="MobiDB-lite"/>
    </source>
</evidence>
<proteinExistence type="predicted"/>
<organism evidence="2 3">
    <name type="scientific">Synaphobranchus kaupii</name>
    <name type="common">Kaup's arrowtooth eel</name>
    <dbReference type="NCBI Taxonomy" id="118154"/>
    <lineage>
        <taxon>Eukaryota</taxon>
        <taxon>Metazoa</taxon>
        <taxon>Chordata</taxon>
        <taxon>Craniata</taxon>
        <taxon>Vertebrata</taxon>
        <taxon>Euteleostomi</taxon>
        <taxon>Actinopterygii</taxon>
        <taxon>Neopterygii</taxon>
        <taxon>Teleostei</taxon>
        <taxon>Anguilliformes</taxon>
        <taxon>Synaphobranchidae</taxon>
        <taxon>Synaphobranchus</taxon>
    </lineage>
</organism>
<reference evidence="2" key="1">
    <citation type="journal article" date="2023" name="Science">
        <title>Genome structures resolve the early diversification of teleost fishes.</title>
        <authorList>
            <person name="Parey E."/>
            <person name="Louis A."/>
            <person name="Montfort J."/>
            <person name="Bouchez O."/>
            <person name="Roques C."/>
            <person name="Iampietro C."/>
            <person name="Lluch J."/>
            <person name="Castinel A."/>
            <person name="Donnadieu C."/>
            <person name="Desvignes T."/>
            <person name="Floi Bucao C."/>
            <person name="Jouanno E."/>
            <person name="Wen M."/>
            <person name="Mejri S."/>
            <person name="Dirks R."/>
            <person name="Jansen H."/>
            <person name="Henkel C."/>
            <person name="Chen W.J."/>
            <person name="Zahm M."/>
            <person name="Cabau C."/>
            <person name="Klopp C."/>
            <person name="Thompson A.W."/>
            <person name="Robinson-Rechavi M."/>
            <person name="Braasch I."/>
            <person name="Lecointre G."/>
            <person name="Bobe J."/>
            <person name="Postlethwait J.H."/>
            <person name="Berthelot C."/>
            <person name="Roest Crollius H."/>
            <person name="Guiguen Y."/>
        </authorList>
    </citation>
    <scope>NUCLEOTIDE SEQUENCE</scope>
    <source>
        <strain evidence="2">WJC10195</strain>
    </source>
</reference>
<dbReference type="AlphaFoldDB" id="A0A9Q1G0A2"/>
<feature type="compositionally biased region" description="Polar residues" evidence="1">
    <location>
        <begin position="121"/>
        <end position="143"/>
    </location>
</feature>
<evidence type="ECO:0000313" key="2">
    <source>
        <dbReference type="EMBL" id="KAJ8370588.1"/>
    </source>
</evidence>
<dbReference type="Proteomes" id="UP001152622">
    <property type="component" value="Chromosome 3"/>
</dbReference>